<dbReference type="AlphaFoldDB" id="A0A0D8XL97"/>
<gene>
    <name evidence="2" type="ORF">DICVIV_08652</name>
</gene>
<dbReference type="EMBL" id="KN716415">
    <property type="protein sequence ID" value="KJH45305.1"/>
    <property type="molecule type" value="Genomic_DNA"/>
</dbReference>
<dbReference type="Proteomes" id="UP000053766">
    <property type="component" value="Unassembled WGS sequence"/>
</dbReference>
<proteinExistence type="predicted"/>
<name>A0A0D8XL97_DICVI</name>
<organism evidence="2 3">
    <name type="scientific">Dictyocaulus viviparus</name>
    <name type="common">Bovine lungworm</name>
    <dbReference type="NCBI Taxonomy" id="29172"/>
    <lineage>
        <taxon>Eukaryota</taxon>
        <taxon>Metazoa</taxon>
        <taxon>Ecdysozoa</taxon>
        <taxon>Nematoda</taxon>
        <taxon>Chromadorea</taxon>
        <taxon>Rhabditida</taxon>
        <taxon>Rhabditina</taxon>
        <taxon>Rhabditomorpha</taxon>
        <taxon>Strongyloidea</taxon>
        <taxon>Metastrongylidae</taxon>
        <taxon>Dictyocaulus</taxon>
    </lineage>
</organism>
<protein>
    <submittedName>
        <fullName evidence="2">Uncharacterized protein</fullName>
    </submittedName>
</protein>
<evidence type="ECO:0000256" key="1">
    <source>
        <dbReference type="SAM" id="MobiDB-lite"/>
    </source>
</evidence>
<evidence type="ECO:0000313" key="2">
    <source>
        <dbReference type="EMBL" id="KJH45305.1"/>
    </source>
</evidence>
<keyword evidence="3" id="KW-1185">Reference proteome</keyword>
<evidence type="ECO:0000313" key="3">
    <source>
        <dbReference type="Proteomes" id="UP000053766"/>
    </source>
</evidence>
<reference evidence="2 3" key="1">
    <citation type="submission" date="2013-11" db="EMBL/GenBank/DDBJ databases">
        <title>Draft genome of the bovine lungworm Dictyocaulus viviparus.</title>
        <authorList>
            <person name="Mitreva M."/>
        </authorList>
    </citation>
    <scope>NUCLEOTIDE SEQUENCE [LARGE SCALE GENOMIC DNA]</scope>
    <source>
        <strain evidence="2 3">HannoverDv2000</strain>
    </source>
</reference>
<sequence length="87" mass="10020">MSLLKGAVRQQHTALDPPTLLSIRPPAPRADLKSINNINMYIGRDVMKLCMVVVQVEVFLETFQLRHSLQRQSQPFFITDQKPFSMH</sequence>
<accession>A0A0D8XL97</accession>
<reference evidence="3" key="2">
    <citation type="journal article" date="2016" name="Sci. Rep.">
        <title>Dictyocaulus viviparus genome, variome and transcriptome elucidate lungworm biology and support future intervention.</title>
        <authorList>
            <person name="McNulty S.N."/>
            <person name="Strube C."/>
            <person name="Rosa B.A."/>
            <person name="Martin J.C."/>
            <person name="Tyagi R."/>
            <person name="Choi Y.J."/>
            <person name="Wang Q."/>
            <person name="Hallsworth Pepin K."/>
            <person name="Zhang X."/>
            <person name="Ozersky P."/>
            <person name="Wilson R.K."/>
            <person name="Sternberg P.W."/>
            <person name="Gasser R.B."/>
            <person name="Mitreva M."/>
        </authorList>
    </citation>
    <scope>NUCLEOTIDE SEQUENCE [LARGE SCALE GENOMIC DNA]</scope>
    <source>
        <strain evidence="3">HannoverDv2000</strain>
    </source>
</reference>
<feature type="region of interest" description="Disordered" evidence="1">
    <location>
        <begin position="1"/>
        <end position="21"/>
    </location>
</feature>